<proteinExistence type="predicted"/>
<dbReference type="EMBL" id="BARS01015090">
    <property type="protein sequence ID" value="GAF87071.1"/>
    <property type="molecule type" value="Genomic_DNA"/>
</dbReference>
<accession>X0TII4</accession>
<protein>
    <submittedName>
        <fullName evidence="1">Uncharacterized protein</fullName>
    </submittedName>
</protein>
<gene>
    <name evidence="1" type="ORF">S01H1_25047</name>
</gene>
<sequence length="166" mass="18456">MNCIKCMLRRWYYTLLKILMLPIRKIAGGINIEDQIIATLRDKDGKILKRIVGPKMHNKWMDSGLDAIAQCLRLGCSAAPGLKGEYMRLGSQCSDTGFTYIDGTEETTVNSDPGANQVRFIADWTLGPVINNICQVQLRQRSYTGSGTINSSIYNFGTQFNKPSGV</sequence>
<name>X0TII4_9ZZZZ</name>
<dbReference type="AlphaFoldDB" id="X0TII4"/>
<evidence type="ECO:0000313" key="1">
    <source>
        <dbReference type="EMBL" id="GAF87071.1"/>
    </source>
</evidence>
<feature type="non-terminal residue" evidence="1">
    <location>
        <position position="166"/>
    </location>
</feature>
<comment type="caution">
    <text evidence="1">The sequence shown here is derived from an EMBL/GenBank/DDBJ whole genome shotgun (WGS) entry which is preliminary data.</text>
</comment>
<organism evidence="1">
    <name type="scientific">marine sediment metagenome</name>
    <dbReference type="NCBI Taxonomy" id="412755"/>
    <lineage>
        <taxon>unclassified sequences</taxon>
        <taxon>metagenomes</taxon>
        <taxon>ecological metagenomes</taxon>
    </lineage>
</organism>
<reference evidence="1" key="1">
    <citation type="journal article" date="2014" name="Front. Microbiol.">
        <title>High frequency of phylogenetically diverse reductive dehalogenase-homologous genes in deep subseafloor sedimentary metagenomes.</title>
        <authorList>
            <person name="Kawai M."/>
            <person name="Futagami T."/>
            <person name="Toyoda A."/>
            <person name="Takaki Y."/>
            <person name="Nishi S."/>
            <person name="Hori S."/>
            <person name="Arai W."/>
            <person name="Tsubouchi T."/>
            <person name="Morono Y."/>
            <person name="Uchiyama I."/>
            <person name="Ito T."/>
            <person name="Fujiyama A."/>
            <person name="Inagaki F."/>
            <person name="Takami H."/>
        </authorList>
    </citation>
    <scope>NUCLEOTIDE SEQUENCE</scope>
    <source>
        <strain evidence="1">Expedition CK06-06</strain>
    </source>
</reference>